<dbReference type="Proteomes" id="UP000600946">
    <property type="component" value="Unassembled WGS sequence"/>
</dbReference>
<dbReference type="EMBL" id="BMUU01000002">
    <property type="protein sequence ID" value="GGY24084.1"/>
    <property type="molecule type" value="Genomic_DNA"/>
</dbReference>
<evidence type="ECO:0000256" key="1">
    <source>
        <dbReference type="SAM" id="MobiDB-lite"/>
    </source>
</evidence>
<gene>
    <name evidence="3" type="ORF">GCM10010326_17190</name>
</gene>
<evidence type="ECO:0000313" key="3">
    <source>
        <dbReference type="EMBL" id="GGY24084.1"/>
    </source>
</evidence>
<keyword evidence="2" id="KW-0812">Transmembrane</keyword>
<feature type="transmembrane region" description="Helical" evidence="2">
    <location>
        <begin position="133"/>
        <end position="160"/>
    </location>
</feature>
<sequence>MDLAQRHPAPAPDHTPARPVADPGRPAATGRGRAEAASGPAATAASPAGTDQHARRRDVARAGWKGILREPFTAATWLRLAYLLLALPVGILCVPIALVGGPAGRIQRGLARRLLGVEVAEPRRTGPLALAHAVISLPLNLVALTVSAYFWTVVVINLAYPLRPDSDPTQAWGGPTMAGAWAVHGIGGGLSFLFITPWVMKGFTLLQARLVEGFLGAGRAGLLKATGIALAVTALCALLSIPVIHQL</sequence>
<dbReference type="GeneID" id="96289718"/>
<feature type="region of interest" description="Disordered" evidence="1">
    <location>
        <begin position="1"/>
        <end position="56"/>
    </location>
</feature>
<reference evidence="4" key="1">
    <citation type="journal article" date="2019" name="Int. J. Syst. Evol. Microbiol.">
        <title>The Global Catalogue of Microorganisms (GCM) 10K type strain sequencing project: providing services to taxonomists for standard genome sequencing and annotation.</title>
        <authorList>
            <consortium name="The Broad Institute Genomics Platform"/>
            <consortium name="The Broad Institute Genome Sequencing Center for Infectious Disease"/>
            <person name="Wu L."/>
            <person name="Ma J."/>
        </authorList>
    </citation>
    <scope>NUCLEOTIDE SEQUENCE [LARGE SCALE GENOMIC DNA]</scope>
    <source>
        <strain evidence="4">JCM 4594</strain>
    </source>
</reference>
<feature type="transmembrane region" description="Helical" evidence="2">
    <location>
        <begin position="221"/>
        <end position="244"/>
    </location>
</feature>
<evidence type="ECO:0000313" key="4">
    <source>
        <dbReference type="Proteomes" id="UP000600946"/>
    </source>
</evidence>
<comment type="caution">
    <text evidence="3">The sequence shown here is derived from an EMBL/GenBank/DDBJ whole genome shotgun (WGS) entry which is preliminary data.</text>
</comment>
<accession>A0ABQ2ZW63</accession>
<feature type="transmembrane region" description="Helical" evidence="2">
    <location>
        <begin position="80"/>
        <end position="103"/>
    </location>
</feature>
<proteinExistence type="predicted"/>
<dbReference type="RefSeq" id="WP_190026667.1">
    <property type="nucleotide sequence ID" value="NZ_BMUU01000002.1"/>
</dbReference>
<keyword evidence="4" id="KW-1185">Reference proteome</keyword>
<evidence type="ECO:0000256" key="2">
    <source>
        <dbReference type="SAM" id="Phobius"/>
    </source>
</evidence>
<feature type="transmembrane region" description="Helical" evidence="2">
    <location>
        <begin position="180"/>
        <end position="200"/>
    </location>
</feature>
<feature type="compositionally biased region" description="Low complexity" evidence="1">
    <location>
        <begin position="35"/>
        <end position="50"/>
    </location>
</feature>
<protein>
    <submittedName>
        <fullName evidence="3">Uncharacterized protein</fullName>
    </submittedName>
</protein>
<name>A0ABQ2ZW63_9ACTN</name>
<keyword evidence="2" id="KW-0472">Membrane</keyword>
<keyword evidence="2" id="KW-1133">Transmembrane helix</keyword>
<organism evidence="3 4">
    <name type="scientific">Streptomyces xanthochromogenes</name>
    <dbReference type="NCBI Taxonomy" id="67384"/>
    <lineage>
        <taxon>Bacteria</taxon>
        <taxon>Bacillati</taxon>
        <taxon>Actinomycetota</taxon>
        <taxon>Actinomycetes</taxon>
        <taxon>Kitasatosporales</taxon>
        <taxon>Streptomycetaceae</taxon>
        <taxon>Streptomyces</taxon>
    </lineage>
</organism>